<sequence length="68" mass="7426">MIMFLVPLRSRSVSAGASIRDSILLEPRPVTATRFLLGSLGKEEEEDAAMGRLSVAPANVWGFFFSLL</sequence>
<dbReference type="AlphaFoldDB" id="A0A6A3JIS5"/>
<gene>
    <name evidence="1" type="ORF">PR002_g20826</name>
</gene>
<proteinExistence type="predicted"/>
<evidence type="ECO:0000313" key="2">
    <source>
        <dbReference type="Proteomes" id="UP000435112"/>
    </source>
</evidence>
<protein>
    <submittedName>
        <fullName evidence="1">Uncharacterized protein</fullName>
    </submittedName>
</protein>
<comment type="caution">
    <text evidence="1">The sequence shown here is derived from an EMBL/GenBank/DDBJ whole genome shotgun (WGS) entry which is preliminary data.</text>
</comment>
<dbReference type="Proteomes" id="UP000435112">
    <property type="component" value="Unassembled WGS sequence"/>
</dbReference>
<accession>A0A6A3JIS5</accession>
<organism evidence="1 2">
    <name type="scientific">Phytophthora rubi</name>
    <dbReference type="NCBI Taxonomy" id="129364"/>
    <lineage>
        <taxon>Eukaryota</taxon>
        <taxon>Sar</taxon>
        <taxon>Stramenopiles</taxon>
        <taxon>Oomycota</taxon>
        <taxon>Peronosporomycetes</taxon>
        <taxon>Peronosporales</taxon>
        <taxon>Peronosporaceae</taxon>
        <taxon>Phytophthora</taxon>
    </lineage>
</organism>
<evidence type="ECO:0000313" key="1">
    <source>
        <dbReference type="EMBL" id="KAE8991523.1"/>
    </source>
</evidence>
<name>A0A6A3JIS5_9STRA</name>
<dbReference type="EMBL" id="QXFU01002031">
    <property type="protein sequence ID" value="KAE8991523.1"/>
    <property type="molecule type" value="Genomic_DNA"/>
</dbReference>
<reference evidence="1 2" key="1">
    <citation type="submission" date="2018-09" db="EMBL/GenBank/DDBJ databases">
        <title>Genomic investigation of the strawberry pathogen Phytophthora fragariae indicates pathogenicity is determined by transcriptional variation in three key races.</title>
        <authorList>
            <person name="Adams T.M."/>
            <person name="Armitage A.D."/>
            <person name="Sobczyk M.K."/>
            <person name="Bates H.J."/>
            <person name="Dunwell J.M."/>
            <person name="Nellist C.F."/>
            <person name="Harrison R.J."/>
        </authorList>
    </citation>
    <scope>NUCLEOTIDE SEQUENCE [LARGE SCALE GENOMIC DNA]</scope>
    <source>
        <strain evidence="1 2">SCRP324</strain>
    </source>
</reference>